<keyword evidence="2" id="KW-1185">Reference proteome</keyword>
<dbReference type="Proteomes" id="UP000565715">
    <property type="component" value="Unassembled WGS sequence"/>
</dbReference>
<organism evidence="1 2">
    <name type="scientific">Nocardia speluncae</name>
    <dbReference type="NCBI Taxonomy" id="419477"/>
    <lineage>
        <taxon>Bacteria</taxon>
        <taxon>Bacillati</taxon>
        <taxon>Actinomycetota</taxon>
        <taxon>Actinomycetes</taxon>
        <taxon>Mycobacteriales</taxon>
        <taxon>Nocardiaceae</taxon>
        <taxon>Nocardia</taxon>
    </lineage>
</organism>
<dbReference type="InterPro" id="IPR023393">
    <property type="entry name" value="START-like_dom_sf"/>
</dbReference>
<dbReference type="InterPro" id="IPR019587">
    <property type="entry name" value="Polyketide_cyclase/dehydratase"/>
</dbReference>
<accession>A0A846XAQ6</accession>
<protein>
    <submittedName>
        <fullName evidence="1">SRPBCC family protein</fullName>
    </submittedName>
</protein>
<comment type="caution">
    <text evidence="1">The sequence shown here is derived from an EMBL/GenBank/DDBJ whole genome shotgun (WGS) entry which is preliminary data.</text>
</comment>
<evidence type="ECO:0000313" key="1">
    <source>
        <dbReference type="EMBL" id="NKY31726.1"/>
    </source>
</evidence>
<dbReference type="CDD" id="cd07821">
    <property type="entry name" value="PYR_PYL_RCAR_like"/>
    <property type="match status" value="1"/>
</dbReference>
<evidence type="ECO:0000313" key="2">
    <source>
        <dbReference type="Proteomes" id="UP000565715"/>
    </source>
</evidence>
<gene>
    <name evidence="1" type="ORF">HGA13_01370</name>
</gene>
<sequence length="169" mass="18768">MSPSFPLDPADDTFLNTADRRYTHIVDIPASRAQVWDTLTADDALVSWSPVITSAHWTSPRPFGAGTTRQVTLGGALRLDERFYRWEEQKRMTFTLDSASVPGLRRFAEDLTLLSLGTATRLVWTFALEGNPLLRPVLAATSPVNRLVTKSIAEGITGRVRRESVGARR</sequence>
<dbReference type="Gene3D" id="3.30.530.20">
    <property type="match status" value="1"/>
</dbReference>
<dbReference type="SUPFAM" id="SSF55961">
    <property type="entry name" value="Bet v1-like"/>
    <property type="match status" value="1"/>
</dbReference>
<name>A0A846XAQ6_9NOCA</name>
<reference evidence="1 2" key="1">
    <citation type="submission" date="2020-04" db="EMBL/GenBank/DDBJ databases">
        <title>MicrobeNet Type strains.</title>
        <authorList>
            <person name="Nicholson A.C."/>
        </authorList>
    </citation>
    <scope>NUCLEOTIDE SEQUENCE [LARGE SCALE GENOMIC DNA]</scope>
    <source>
        <strain evidence="1 2">DSM 45078</strain>
    </source>
</reference>
<dbReference type="Pfam" id="PF10604">
    <property type="entry name" value="Polyketide_cyc2"/>
    <property type="match status" value="1"/>
</dbReference>
<proteinExistence type="predicted"/>
<dbReference type="AlphaFoldDB" id="A0A846XAQ6"/>
<dbReference type="EMBL" id="JAAXOO010000001">
    <property type="protein sequence ID" value="NKY31726.1"/>
    <property type="molecule type" value="Genomic_DNA"/>
</dbReference>
<dbReference type="RefSeq" id="WP_068035263.1">
    <property type="nucleotide sequence ID" value="NZ_JAAXOO010000001.1"/>
</dbReference>